<evidence type="ECO:0000313" key="2">
    <source>
        <dbReference type="Proteomes" id="UP001056978"/>
    </source>
</evidence>
<reference evidence="1" key="1">
    <citation type="submission" date="2022-06" db="EMBL/GenBank/DDBJ databases">
        <title>The First Complete Genome of the Simian Malaria Parasite Plasmodium brasilianum.</title>
        <authorList>
            <person name="Bajic M."/>
            <person name="Ravishankar S."/>
        </authorList>
    </citation>
    <scope>NUCLEOTIDE SEQUENCE</scope>
    <source>
        <strain evidence="1">Bolivian I</strain>
    </source>
</reference>
<proteinExistence type="predicted"/>
<dbReference type="Proteomes" id="UP001056978">
    <property type="component" value="Chromosome 7"/>
</dbReference>
<evidence type="ECO:0000313" key="1">
    <source>
        <dbReference type="EMBL" id="KAI4839248.1"/>
    </source>
</evidence>
<gene>
    <name evidence="1" type="ORF">MKS88_001793</name>
</gene>
<organism evidence="1 2">
    <name type="scientific">Plasmodium brasilianum</name>
    <dbReference type="NCBI Taxonomy" id="5824"/>
    <lineage>
        <taxon>Eukaryota</taxon>
        <taxon>Sar</taxon>
        <taxon>Alveolata</taxon>
        <taxon>Apicomplexa</taxon>
        <taxon>Aconoidasida</taxon>
        <taxon>Haemosporida</taxon>
        <taxon>Plasmodiidae</taxon>
        <taxon>Plasmodium</taxon>
        <taxon>Plasmodium (Plasmodium)</taxon>
    </lineage>
</organism>
<name>A0ACB9YAM0_PLABR</name>
<protein>
    <submittedName>
        <fullName evidence="1">Uncharacterized protein</fullName>
    </submittedName>
</protein>
<sequence>MEENIKLQLSIKICAFVFLSLIHLFCNDVSIVNKYVDSKYNFVRKLSKRTCRLLGKNKKHINSSNIWLKVMPNNGEKEQKYISTDEKVAKGKNKSSNVSSLKNGQYYIKVIDYNNGFFDGKHFQFEKKWVKKIDHDDYIKRNRMIATIASKKLKFRKYRYLVYIFLPILLFGIGLPILQYHELLPQKKGKVFQVLKLDKWWEPFVETMLGDLRHHFFKIFFGAFLIAIVILVVTVIFKILKNKEKYNKIKLCAQLNE</sequence>
<dbReference type="EMBL" id="CM043775">
    <property type="protein sequence ID" value="KAI4839248.1"/>
    <property type="molecule type" value="Genomic_DNA"/>
</dbReference>
<comment type="caution">
    <text evidence="1">The sequence shown here is derived from an EMBL/GenBank/DDBJ whole genome shotgun (WGS) entry which is preliminary data.</text>
</comment>
<keyword evidence="2" id="KW-1185">Reference proteome</keyword>
<accession>A0ACB9YAM0</accession>